<dbReference type="AlphaFoldDB" id="A0A1Y5RL53"/>
<sequence length="189" mass="20155">MNENGRSLSMTQSVGQVRLLREGPVERHARAVEIGACLAGLLLVTLAILAWSPLAPHGVADLRIAVTLSGLSGAWPLLRLGFGGVRYETVFDVGSQEVRQYRITAGGRARAVLTLPLGLVDSVHIDRGPAGRPSHLAARDAAGKRIHIGTAPLAQLERMHVEIVTALRAAPARAPRRRRSVPRAQTALA</sequence>
<name>A0A1Y5RL53_9RHOB</name>
<evidence type="ECO:0000256" key="1">
    <source>
        <dbReference type="SAM" id="Phobius"/>
    </source>
</evidence>
<evidence type="ECO:0000313" key="3">
    <source>
        <dbReference type="Proteomes" id="UP000193870"/>
    </source>
</evidence>
<keyword evidence="1" id="KW-1133">Transmembrane helix</keyword>
<dbReference type="Proteomes" id="UP000193870">
    <property type="component" value="Unassembled WGS sequence"/>
</dbReference>
<reference evidence="2 3" key="1">
    <citation type="submission" date="2017-03" db="EMBL/GenBank/DDBJ databases">
        <authorList>
            <person name="Afonso C.L."/>
            <person name="Miller P.J."/>
            <person name="Scott M.A."/>
            <person name="Spackman E."/>
            <person name="Goraichik I."/>
            <person name="Dimitrov K.M."/>
            <person name="Suarez D.L."/>
            <person name="Swayne D.E."/>
        </authorList>
    </citation>
    <scope>NUCLEOTIDE SEQUENCE [LARGE SCALE GENOMIC DNA]</scope>
    <source>
        <strain evidence="2 3">CECT 7066</strain>
    </source>
</reference>
<proteinExistence type="predicted"/>
<keyword evidence="3" id="KW-1185">Reference proteome</keyword>
<keyword evidence="1" id="KW-0472">Membrane</keyword>
<gene>
    <name evidence="2" type="ORF">PAM7066_00459</name>
</gene>
<accession>A0A1Y5RL53</accession>
<evidence type="ECO:0000313" key="2">
    <source>
        <dbReference type="EMBL" id="SLN17097.1"/>
    </source>
</evidence>
<dbReference type="STRING" id="315423.SAMN04488020_101459"/>
<protein>
    <submittedName>
        <fullName evidence="2">Uncharacterized protein</fullName>
    </submittedName>
</protein>
<feature type="transmembrane region" description="Helical" evidence="1">
    <location>
        <begin position="31"/>
        <end position="54"/>
    </location>
</feature>
<organism evidence="2 3">
    <name type="scientific">Palleronia marisminoris</name>
    <dbReference type="NCBI Taxonomy" id="315423"/>
    <lineage>
        <taxon>Bacteria</taxon>
        <taxon>Pseudomonadati</taxon>
        <taxon>Pseudomonadota</taxon>
        <taxon>Alphaproteobacteria</taxon>
        <taxon>Rhodobacterales</taxon>
        <taxon>Roseobacteraceae</taxon>
        <taxon>Palleronia</taxon>
    </lineage>
</organism>
<dbReference type="EMBL" id="FWFV01000001">
    <property type="protein sequence ID" value="SLN17097.1"/>
    <property type="molecule type" value="Genomic_DNA"/>
</dbReference>
<keyword evidence="1" id="KW-0812">Transmembrane</keyword>